<accession>A0ABP4PRM2</accession>
<dbReference type="PANTHER" id="PTHR35525">
    <property type="entry name" value="BLL6575 PROTEIN"/>
    <property type="match status" value="1"/>
</dbReference>
<dbReference type="Pfam" id="PF11706">
    <property type="entry name" value="zf-CGNR"/>
    <property type="match status" value="1"/>
</dbReference>
<keyword evidence="3" id="KW-1185">Reference proteome</keyword>
<sequence length="185" mass="19990">MRVAVDLLTFPFISGRHALDFVGTVGKRGSADIERLQTADDLARWSEEAGLGRSIADDADLEAARRLREALYSLVLSTLGDDPARPVDVAVVNEFASVETAAPSLGLRSGTIYRKDSAAPASAVLAVVARDGIDLLTGPDAALIRDCEDPTCTLLFVDTSRSHRRRWCSMNRCGARAKMRTLRST</sequence>
<dbReference type="PANTHER" id="PTHR35525:SF3">
    <property type="entry name" value="BLL6575 PROTEIN"/>
    <property type="match status" value="1"/>
</dbReference>
<dbReference type="InterPro" id="IPR021005">
    <property type="entry name" value="Znf_CGNR"/>
</dbReference>
<name>A0ABP4PRM2_9ACTN</name>
<gene>
    <name evidence="2" type="ORF">GCM10009789_45040</name>
</gene>
<comment type="caution">
    <text evidence="2">The sequence shown here is derived from an EMBL/GenBank/DDBJ whole genome shotgun (WGS) entry which is preliminary data.</text>
</comment>
<dbReference type="Proteomes" id="UP001500393">
    <property type="component" value="Unassembled WGS sequence"/>
</dbReference>
<dbReference type="EMBL" id="BAAAOS010000031">
    <property type="protein sequence ID" value="GAA1586445.1"/>
    <property type="molecule type" value="Genomic_DNA"/>
</dbReference>
<dbReference type="Pfam" id="PF07336">
    <property type="entry name" value="ABATE"/>
    <property type="match status" value="1"/>
</dbReference>
<reference evidence="3" key="1">
    <citation type="journal article" date="2019" name="Int. J. Syst. Evol. Microbiol.">
        <title>The Global Catalogue of Microorganisms (GCM) 10K type strain sequencing project: providing services to taxonomists for standard genome sequencing and annotation.</title>
        <authorList>
            <consortium name="The Broad Institute Genomics Platform"/>
            <consortium name="The Broad Institute Genome Sequencing Center for Infectious Disease"/>
            <person name="Wu L."/>
            <person name="Ma J."/>
        </authorList>
    </citation>
    <scope>NUCLEOTIDE SEQUENCE [LARGE SCALE GENOMIC DNA]</scope>
    <source>
        <strain evidence="3">JCM 14969</strain>
    </source>
</reference>
<dbReference type="InterPro" id="IPR010852">
    <property type="entry name" value="ABATE"/>
</dbReference>
<dbReference type="SUPFAM" id="SSF160904">
    <property type="entry name" value="Jann2411-like"/>
    <property type="match status" value="1"/>
</dbReference>
<proteinExistence type="predicted"/>
<evidence type="ECO:0000259" key="1">
    <source>
        <dbReference type="Pfam" id="PF11706"/>
    </source>
</evidence>
<dbReference type="Gene3D" id="1.10.3300.10">
    <property type="entry name" value="Jann2411-like domain"/>
    <property type="match status" value="1"/>
</dbReference>
<organism evidence="2 3">
    <name type="scientific">Kribbella sancticallisti</name>
    <dbReference type="NCBI Taxonomy" id="460087"/>
    <lineage>
        <taxon>Bacteria</taxon>
        <taxon>Bacillati</taxon>
        <taxon>Actinomycetota</taxon>
        <taxon>Actinomycetes</taxon>
        <taxon>Propionibacteriales</taxon>
        <taxon>Kribbellaceae</taxon>
        <taxon>Kribbella</taxon>
    </lineage>
</organism>
<protein>
    <submittedName>
        <fullName evidence="2">CGNR zinc finger domain-containing protein</fullName>
    </submittedName>
</protein>
<feature type="domain" description="Zinc finger CGNR" evidence="1">
    <location>
        <begin position="144"/>
        <end position="183"/>
    </location>
</feature>
<evidence type="ECO:0000313" key="3">
    <source>
        <dbReference type="Proteomes" id="UP001500393"/>
    </source>
</evidence>
<dbReference type="InterPro" id="IPR023286">
    <property type="entry name" value="ABATE_dom_sf"/>
</dbReference>
<evidence type="ECO:0000313" key="2">
    <source>
        <dbReference type="EMBL" id="GAA1586445.1"/>
    </source>
</evidence>